<evidence type="ECO:0000313" key="2">
    <source>
        <dbReference type="Proteomes" id="UP000887574"/>
    </source>
</evidence>
<protein>
    <submittedName>
        <fullName evidence="3">Uncharacterized protein</fullName>
    </submittedName>
</protein>
<dbReference type="Pfam" id="PF01652">
    <property type="entry name" value="IF4E"/>
    <property type="match status" value="1"/>
</dbReference>
<dbReference type="WBParaSite" id="jg16394">
    <property type="protein sequence ID" value="jg16394"/>
    <property type="gene ID" value="jg16394"/>
</dbReference>
<dbReference type="AlphaFoldDB" id="A0A915D7U8"/>
<keyword evidence="2" id="KW-1185">Reference proteome</keyword>
<dbReference type="Gene3D" id="3.30.760.10">
    <property type="entry name" value="RNA Cap, Translation Initiation Factor Eif4e"/>
    <property type="match status" value="1"/>
</dbReference>
<dbReference type="SUPFAM" id="SSF55418">
    <property type="entry name" value="eIF4e-like"/>
    <property type="match status" value="1"/>
</dbReference>
<reference evidence="3" key="1">
    <citation type="submission" date="2022-11" db="UniProtKB">
        <authorList>
            <consortium name="WormBaseParasite"/>
        </authorList>
    </citation>
    <scope>IDENTIFICATION</scope>
</reference>
<dbReference type="GO" id="GO:0003743">
    <property type="term" value="F:translation initiation factor activity"/>
    <property type="evidence" value="ECO:0007669"/>
    <property type="project" value="InterPro"/>
</dbReference>
<feature type="compositionally biased region" description="Basic and acidic residues" evidence="1">
    <location>
        <begin position="34"/>
        <end position="48"/>
    </location>
</feature>
<name>A0A915D7U8_9BILA</name>
<feature type="region of interest" description="Disordered" evidence="1">
    <location>
        <begin position="19"/>
        <end position="48"/>
    </location>
</feature>
<accession>A0A915D7U8</accession>
<dbReference type="Proteomes" id="UP000887574">
    <property type="component" value="Unplaced"/>
</dbReference>
<proteinExistence type="predicted"/>
<evidence type="ECO:0000256" key="1">
    <source>
        <dbReference type="SAM" id="MobiDB-lite"/>
    </source>
</evidence>
<feature type="compositionally biased region" description="Low complexity" evidence="1">
    <location>
        <begin position="21"/>
        <end position="31"/>
    </location>
</feature>
<dbReference type="InterPro" id="IPR001040">
    <property type="entry name" value="TIF_eIF_4E"/>
</dbReference>
<dbReference type="InterPro" id="IPR023398">
    <property type="entry name" value="TIF_eIF4e-like"/>
</dbReference>
<evidence type="ECO:0000313" key="3">
    <source>
        <dbReference type="WBParaSite" id="jg16394"/>
    </source>
</evidence>
<organism evidence="2 3">
    <name type="scientific">Ditylenchus dipsaci</name>
    <dbReference type="NCBI Taxonomy" id="166011"/>
    <lineage>
        <taxon>Eukaryota</taxon>
        <taxon>Metazoa</taxon>
        <taxon>Ecdysozoa</taxon>
        <taxon>Nematoda</taxon>
        <taxon>Chromadorea</taxon>
        <taxon>Rhabditida</taxon>
        <taxon>Tylenchina</taxon>
        <taxon>Tylenchomorpha</taxon>
        <taxon>Sphaerularioidea</taxon>
        <taxon>Anguinidae</taxon>
        <taxon>Anguininae</taxon>
        <taxon>Ditylenchus</taxon>
    </lineage>
</organism>
<sequence length="82" mass="9202">MSDLSTAIETDEVCKQDFKTSSELPSLSSPSIKTNDKESKTADDDLSGDRAKNWEECLKRVSVFDTVEDFWALYNHIQPASV</sequence>
<dbReference type="GO" id="GO:0003723">
    <property type="term" value="F:RNA binding"/>
    <property type="evidence" value="ECO:0007669"/>
    <property type="project" value="InterPro"/>
</dbReference>